<dbReference type="InterPro" id="IPR050475">
    <property type="entry name" value="Prenyltransferase_related"/>
</dbReference>
<dbReference type="Proteomes" id="UP000540506">
    <property type="component" value="Unassembled WGS sequence"/>
</dbReference>
<organism evidence="6 7">
    <name type="scientific">Kitasatospora kifunensis</name>
    <name type="common">Streptomyces kifunensis</name>
    <dbReference type="NCBI Taxonomy" id="58351"/>
    <lineage>
        <taxon>Bacteria</taxon>
        <taxon>Bacillati</taxon>
        <taxon>Actinomycetota</taxon>
        <taxon>Actinomycetes</taxon>
        <taxon>Kitasatosporales</taxon>
        <taxon>Streptomycetaceae</taxon>
        <taxon>Kitasatospora</taxon>
    </lineage>
</organism>
<dbReference type="CDD" id="cd13956">
    <property type="entry name" value="PT_UbiA"/>
    <property type="match status" value="1"/>
</dbReference>
<comment type="caution">
    <text evidence="6">The sequence shown here is derived from an EMBL/GenBank/DDBJ whole genome shotgun (WGS) entry which is preliminary data.</text>
</comment>
<evidence type="ECO:0000256" key="2">
    <source>
        <dbReference type="ARBA" id="ARBA00022692"/>
    </source>
</evidence>
<keyword evidence="6" id="KW-0808">Transferase</keyword>
<dbReference type="AlphaFoldDB" id="A0A7W7R3M0"/>
<dbReference type="InterPro" id="IPR044878">
    <property type="entry name" value="UbiA_sf"/>
</dbReference>
<keyword evidence="4 5" id="KW-0472">Membrane</keyword>
<reference evidence="6 7" key="1">
    <citation type="submission" date="2020-08" db="EMBL/GenBank/DDBJ databases">
        <title>Sequencing the genomes of 1000 actinobacteria strains.</title>
        <authorList>
            <person name="Klenk H.-P."/>
        </authorList>
    </citation>
    <scope>NUCLEOTIDE SEQUENCE [LARGE SCALE GENOMIC DNA]</scope>
    <source>
        <strain evidence="6 7">DSM 41654</strain>
    </source>
</reference>
<dbReference type="EMBL" id="JACHJV010000001">
    <property type="protein sequence ID" value="MBB4924620.1"/>
    <property type="molecule type" value="Genomic_DNA"/>
</dbReference>
<dbReference type="Gene3D" id="1.10.357.140">
    <property type="entry name" value="UbiA prenyltransferase"/>
    <property type="match status" value="1"/>
</dbReference>
<dbReference type="PANTHER" id="PTHR42723">
    <property type="entry name" value="CHLOROPHYLL SYNTHASE"/>
    <property type="match status" value="1"/>
</dbReference>
<feature type="transmembrane region" description="Helical" evidence="5">
    <location>
        <begin position="69"/>
        <end position="102"/>
    </location>
</feature>
<name>A0A7W7R3M0_KITKI</name>
<accession>A0A7W7R3M0</accession>
<evidence type="ECO:0000256" key="3">
    <source>
        <dbReference type="ARBA" id="ARBA00022989"/>
    </source>
</evidence>
<feature type="transmembrane region" description="Helical" evidence="5">
    <location>
        <begin position="245"/>
        <end position="266"/>
    </location>
</feature>
<evidence type="ECO:0000256" key="1">
    <source>
        <dbReference type="ARBA" id="ARBA00004141"/>
    </source>
</evidence>
<dbReference type="RefSeq" id="WP_184936544.1">
    <property type="nucleotide sequence ID" value="NZ_JACHJV010000001.1"/>
</dbReference>
<dbReference type="GO" id="GO:0016765">
    <property type="term" value="F:transferase activity, transferring alkyl or aryl (other than methyl) groups"/>
    <property type="evidence" value="ECO:0007669"/>
    <property type="project" value="InterPro"/>
</dbReference>
<dbReference type="Gene3D" id="1.20.120.1780">
    <property type="entry name" value="UbiA prenyltransferase"/>
    <property type="match status" value="1"/>
</dbReference>
<evidence type="ECO:0000256" key="4">
    <source>
        <dbReference type="ARBA" id="ARBA00023136"/>
    </source>
</evidence>
<protein>
    <submittedName>
        <fullName evidence="6">4-hydroxybenzoate polyprenyltransferase</fullName>
    </submittedName>
</protein>
<keyword evidence="3 5" id="KW-1133">Transmembrane helix</keyword>
<dbReference type="PANTHER" id="PTHR42723:SF1">
    <property type="entry name" value="CHLOROPHYLL SYNTHASE, CHLOROPLASTIC"/>
    <property type="match status" value="1"/>
</dbReference>
<gene>
    <name evidence="6" type="ORF">FHR34_003613</name>
</gene>
<feature type="transmembrane region" description="Helical" evidence="5">
    <location>
        <begin position="114"/>
        <end position="134"/>
    </location>
</feature>
<evidence type="ECO:0000313" key="7">
    <source>
        <dbReference type="Proteomes" id="UP000540506"/>
    </source>
</evidence>
<feature type="transmembrane region" description="Helical" evidence="5">
    <location>
        <begin position="215"/>
        <end position="233"/>
    </location>
</feature>
<comment type="subcellular location">
    <subcellularLocation>
        <location evidence="1">Membrane</location>
        <topology evidence="1">Multi-pass membrane protein</topology>
    </subcellularLocation>
</comment>
<sequence>MRFSVIFLLASAKSGIAPTELVTGGIAWTLGTLFAYLINGAMDVVEDRLNGSGRPIGRGALEPGTALRAAWLCAAGAVLVSLGSLPIVILVLAYLFCGYAYSAAPFHMKRRSHGTIVVVLMLGGLTYAAGWIGSGSHENGLMAAVFATAMTLWMGLVGAVVKDLSDVRGDAAAGRRTSVVAWGERRARMVCVATPLLVGGGFLLAARLLAPQLTIPAVLLLAGAVAVATFSATTRSDEHRGRSRLPYQAFMVTQYAAHLALLAIVLL</sequence>
<proteinExistence type="predicted"/>
<keyword evidence="2 5" id="KW-0812">Transmembrane</keyword>
<feature type="transmembrane region" description="Helical" evidence="5">
    <location>
        <begin position="140"/>
        <end position="161"/>
    </location>
</feature>
<dbReference type="InterPro" id="IPR000537">
    <property type="entry name" value="UbiA_prenyltransferase"/>
</dbReference>
<keyword evidence="7" id="KW-1185">Reference proteome</keyword>
<feature type="transmembrane region" description="Helical" evidence="5">
    <location>
        <begin position="190"/>
        <end position="209"/>
    </location>
</feature>
<evidence type="ECO:0000313" key="6">
    <source>
        <dbReference type="EMBL" id="MBB4924620.1"/>
    </source>
</evidence>
<evidence type="ECO:0000256" key="5">
    <source>
        <dbReference type="SAM" id="Phobius"/>
    </source>
</evidence>
<dbReference type="GO" id="GO:0016020">
    <property type="term" value="C:membrane"/>
    <property type="evidence" value="ECO:0007669"/>
    <property type="project" value="UniProtKB-SubCell"/>
</dbReference>
<dbReference type="Pfam" id="PF01040">
    <property type="entry name" value="UbiA"/>
    <property type="match status" value="1"/>
</dbReference>